<keyword evidence="2" id="KW-1185">Reference proteome</keyword>
<dbReference type="SUPFAM" id="SSF143100">
    <property type="entry name" value="TTHA1013/TTHA0281-like"/>
    <property type="match status" value="1"/>
</dbReference>
<accession>A0A926DPB6</accession>
<dbReference type="InterPro" id="IPR035069">
    <property type="entry name" value="TTHA1013/TTHA0281-like"/>
</dbReference>
<comment type="caution">
    <text evidence="1">The sequence shown here is derived from an EMBL/GenBank/DDBJ whole genome shotgun (WGS) entry which is preliminary data.</text>
</comment>
<sequence length="75" mass="8742">MDLSKLIMEYKGYYAIVKIDAEDQIFVGEVFGIADSLSFHGTSVEELEEMFHQSVDSYFDACRHFGKEPERWELI</sequence>
<evidence type="ECO:0000313" key="1">
    <source>
        <dbReference type="EMBL" id="MBC8540825.1"/>
    </source>
</evidence>
<protein>
    <submittedName>
        <fullName evidence="1">Type II toxin-antitoxin system HicB family antitoxin</fullName>
    </submittedName>
</protein>
<dbReference type="EMBL" id="JACRSU010000002">
    <property type="protein sequence ID" value="MBC8540825.1"/>
    <property type="molecule type" value="Genomic_DNA"/>
</dbReference>
<dbReference type="AlphaFoldDB" id="A0A926DPB6"/>
<dbReference type="RefSeq" id="WP_249311978.1">
    <property type="nucleotide sequence ID" value="NZ_JACRSU010000002.1"/>
</dbReference>
<reference evidence="1" key="1">
    <citation type="submission" date="2020-08" db="EMBL/GenBank/DDBJ databases">
        <title>Genome public.</title>
        <authorList>
            <person name="Liu C."/>
            <person name="Sun Q."/>
        </authorList>
    </citation>
    <scope>NUCLEOTIDE SEQUENCE</scope>
    <source>
        <strain evidence="1">H8</strain>
    </source>
</reference>
<evidence type="ECO:0000313" key="2">
    <source>
        <dbReference type="Proteomes" id="UP000611762"/>
    </source>
</evidence>
<dbReference type="Proteomes" id="UP000611762">
    <property type="component" value="Unassembled WGS sequence"/>
</dbReference>
<name>A0A926DPB6_9FIRM</name>
<gene>
    <name evidence="1" type="ORF">H8698_07525</name>
</gene>
<proteinExistence type="predicted"/>
<organism evidence="1 2">
    <name type="scientific">Congzhengia minquanensis</name>
    <dbReference type="NCBI Taxonomy" id="2763657"/>
    <lineage>
        <taxon>Bacteria</taxon>
        <taxon>Bacillati</taxon>
        <taxon>Bacillota</taxon>
        <taxon>Clostridia</taxon>
        <taxon>Eubacteriales</taxon>
        <taxon>Oscillospiraceae</taxon>
        <taxon>Congzhengia</taxon>
    </lineage>
</organism>